<organism evidence="1 2">
    <name type="scientific">Trapa natans</name>
    <name type="common">Water chestnut</name>
    <dbReference type="NCBI Taxonomy" id="22666"/>
    <lineage>
        <taxon>Eukaryota</taxon>
        <taxon>Viridiplantae</taxon>
        <taxon>Streptophyta</taxon>
        <taxon>Embryophyta</taxon>
        <taxon>Tracheophyta</taxon>
        <taxon>Spermatophyta</taxon>
        <taxon>Magnoliopsida</taxon>
        <taxon>eudicotyledons</taxon>
        <taxon>Gunneridae</taxon>
        <taxon>Pentapetalae</taxon>
        <taxon>rosids</taxon>
        <taxon>malvids</taxon>
        <taxon>Myrtales</taxon>
        <taxon>Lythraceae</taxon>
        <taxon>Trapa</taxon>
    </lineage>
</organism>
<comment type="caution">
    <text evidence="1">The sequence shown here is derived from an EMBL/GenBank/DDBJ whole genome shotgun (WGS) entry which is preliminary data.</text>
</comment>
<proteinExistence type="predicted"/>
<reference evidence="1 2" key="1">
    <citation type="journal article" date="2023" name="Hortic Res">
        <title>Pangenome of water caltrop reveals structural variations and asymmetric subgenome divergence after allopolyploidization.</title>
        <authorList>
            <person name="Zhang X."/>
            <person name="Chen Y."/>
            <person name="Wang L."/>
            <person name="Yuan Y."/>
            <person name="Fang M."/>
            <person name="Shi L."/>
            <person name="Lu R."/>
            <person name="Comes H.P."/>
            <person name="Ma Y."/>
            <person name="Chen Y."/>
            <person name="Huang G."/>
            <person name="Zhou Y."/>
            <person name="Zheng Z."/>
            <person name="Qiu Y."/>
        </authorList>
    </citation>
    <scope>NUCLEOTIDE SEQUENCE [LARGE SCALE GENOMIC DNA]</scope>
    <source>
        <strain evidence="1">F231</strain>
    </source>
</reference>
<evidence type="ECO:0000313" key="2">
    <source>
        <dbReference type="Proteomes" id="UP001346149"/>
    </source>
</evidence>
<evidence type="ECO:0000313" key="1">
    <source>
        <dbReference type="EMBL" id="KAK4792194.1"/>
    </source>
</evidence>
<accession>A0AAN7LVY3</accession>
<dbReference type="Proteomes" id="UP001346149">
    <property type="component" value="Unassembled WGS sequence"/>
</dbReference>
<dbReference type="EMBL" id="JAXQNO010000008">
    <property type="protein sequence ID" value="KAK4792194.1"/>
    <property type="molecule type" value="Genomic_DNA"/>
</dbReference>
<protein>
    <submittedName>
        <fullName evidence="1">Uncharacterized protein</fullName>
    </submittedName>
</protein>
<dbReference type="AlphaFoldDB" id="A0AAN7LVY3"/>
<name>A0AAN7LVY3_TRANT</name>
<gene>
    <name evidence="1" type="ORF">SAY86_022629</name>
</gene>
<sequence>MFYLIFLFLSPSRGPTSHIAMSQGSLRRTSKHFLSGICFLRTSDLMFETTSNLDDGSTFVREVWWKRLKDSLLGLQICMPNLKWSLKCASAFPCIGPPNGLQFR</sequence>
<keyword evidence="2" id="KW-1185">Reference proteome</keyword>